<evidence type="ECO:0000313" key="9">
    <source>
        <dbReference type="EMBL" id="EMR71364.1"/>
    </source>
</evidence>
<feature type="binding site" description="axial binding residue" evidence="6">
    <location>
        <position position="487"/>
    </location>
    <ligand>
        <name>heme</name>
        <dbReference type="ChEBI" id="CHEBI:30413"/>
    </ligand>
    <ligandPart>
        <name>Fe</name>
        <dbReference type="ChEBI" id="CHEBI:18248"/>
    </ligandPart>
</feature>
<evidence type="ECO:0000313" key="10">
    <source>
        <dbReference type="Proteomes" id="UP000012174"/>
    </source>
</evidence>
<keyword evidence="8" id="KW-0472">Membrane</keyword>
<keyword evidence="10" id="KW-1185">Reference proteome</keyword>
<proteinExistence type="inferred from homology"/>
<sequence>MSSRVPHPGQETFTTYPSRRHKSKTFYEMGGILAFPISFSVWLAVLYAIARLTQFSLRSLPGKHYPPGPRSFPFIGNVLHFASDKPFLQFTKLGKKYGEIVGLKAGPANIVIINSVNLVRELLEKRGRIYSGRPFDYIPKEHVVRDSKHIVFLQNDDYLRQWRTAVRYILGSSAAEHVLPLQEAAAADLMMNLVENPASFLEQFRVWALIVPMRTICGDRTARKNRELQNWFFDIQEKWLSLLTPGTTPPVEIFPIMKYMPESISGWKRTARSLRKNQTGFYYMMLDKAKREFEENSASSDPTAKTYESLMAKVLREQQDGKKEFDTDGLAYLGGGLFDAAIDTTYSSALTFMMALAANPDIMKRAQAEVDALHGSDFPPRVEDMGSLPYLKACYLEMLRWRPVVPTLLPHLLETDDTVGGYHLEKGTVLIQNTWGINHDPEVFENPEEFNPDRFVDNPYGTKMSADEARAAGRKQTYIFGVGRRKCPGDVFAQNSVLLAMAKLVWGFNMIPTAPIDTDVETGFHDGLVISPENLKVDFVPRSDEHRLALVNDFQRLTHLLE</sequence>
<dbReference type="Proteomes" id="UP000012174">
    <property type="component" value="Unassembled WGS sequence"/>
</dbReference>
<keyword evidence="2 6" id="KW-0479">Metal-binding</keyword>
<dbReference type="CDD" id="cd11065">
    <property type="entry name" value="CYP64-like"/>
    <property type="match status" value="1"/>
</dbReference>
<dbReference type="HOGENOM" id="CLU_001570_2_3_1"/>
<dbReference type="GO" id="GO:0016705">
    <property type="term" value="F:oxidoreductase activity, acting on paired donors, with incorporation or reduction of molecular oxygen"/>
    <property type="evidence" value="ECO:0007669"/>
    <property type="project" value="InterPro"/>
</dbReference>
<dbReference type="OrthoDB" id="1470350at2759"/>
<dbReference type="SUPFAM" id="SSF48264">
    <property type="entry name" value="Cytochrome P450"/>
    <property type="match status" value="1"/>
</dbReference>
<keyword evidence="4 6" id="KW-0408">Iron</keyword>
<protein>
    <submittedName>
        <fullName evidence="9">Putative cytochrome p450 protein</fullName>
    </submittedName>
</protein>
<dbReference type="Gene3D" id="1.10.630.10">
    <property type="entry name" value="Cytochrome P450"/>
    <property type="match status" value="1"/>
</dbReference>
<dbReference type="Pfam" id="PF00067">
    <property type="entry name" value="p450"/>
    <property type="match status" value="1"/>
</dbReference>
<dbReference type="PANTHER" id="PTHR46300:SF2">
    <property type="entry name" value="CYTOCHROME P450 MONOOXYGENASE ALNH-RELATED"/>
    <property type="match status" value="1"/>
</dbReference>
<dbReference type="PROSITE" id="PS00086">
    <property type="entry name" value="CYTOCHROME_P450"/>
    <property type="match status" value="1"/>
</dbReference>
<evidence type="ECO:0000256" key="1">
    <source>
        <dbReference type="ARBA" id="ARBA00010617"/>
    </source>
</evidence>
<dbReference type="GO" id="GO:0004497">
    <property type="term" value="F:monooxygenase activity"/>
    <property type="evidence" value="ECO:0007669"/>
    <property type="project" value="UniProtKB-KW"/>
</dbReference>
<keyword evidence="5 7" id="KW-0503">Monooxygenase</keyword>
<dbReference type="KEGG" id="ela:UCREL1_1638"/>
<keyword evidence="3 7" id="KW-0560">Oxidoreductase</keyword>
<dbReference type="InterPro" id="IPR017972">
    <property type="entry name" value="Cyt_P450_CS"/>
</dbReference>
<dbReference type="PANTHER" id="PTHR46300">
    <property type="entry name" value="P450, PUTATIVE (EUROFUNG)-RELATED-RELATED"/>
    <property type="match status" value="1"/>
</dbReference>
<dbReference type="GO" id="GO:0020037">
    <property type="term" value="F:heme binding"/>
    <property type="evidence" value="ECO:0007669"/>
    <property type="project" value="InterPro"/>
</dbReference>
<evidence type="ECO:0000256" key="2">
    <source>
        <dbReference type="ARBA" id="ARBA00022723"/>
    </source>
</evidence>
<gene>
    <name evidence="9" type="ORF">UCREL1_1638</name>
</gene>
<dbReference type="InterPro" id="IPR050364">
    <property type="entry name" value="Cytochrome_P450_fung"/>
</dbReference>
<dbReference type="eggNOG" id="KOG0156">
    <property type="taxonomic scope" value="Eukaryota"/>
</dbReference>
<dbReference type="InterPro" id="IPR036396">
    <property type="entry name" value="Cyt_P450_sf"/>
</dbReference>
<keyword evidence="8" id="KW-0812">Transmembrane</keyword>
<evidence type="ECO:0000256" key="4">
    <source>
        <dbReference type="ARBA" id="ARBA00023004"/>
    </source>
</evidence>
<dbReference type="InterPro" id="IPR002401">
    <property type="entry name" value="Cyt_P450_E_grp-I"/>
</dbReference>
<comment type="cofactor">
    <cofactor evidence="6">
        <name>heme</name>
        <dbReference type="ChEBI" id="CHEBI:30413"/>
    </cofactor>
</comment>
<dbReference type="AlphaFoldDB" id="M7SXN1"/>
<comment type="similarity">
    <text evidence="1 7">Belongs to the cytochrome P450 family.</text>
</comment>
<keyword evidence="8" id="KW-1133">Transmembrane helix</keyword>
<organism evidence="9 10">
    <name type="scientific">Eutypa lata (strain UCR-EL1)</name>
    <name type="common">Grapevine dieback disease fungus</name>
    <name type="synonym">Eutypa armeniacae</name>
    <dbReference type="NCBI Taxonomy" id="1287681"/>
    <lineage>
        <taxon>Eukaryota</taxon>
        <taxon>Fungi</taxon>
        <taxon>Dikarya</taxon>
        <taxon>Ascomycota</taxon>
        <taxon>Pezizomycotina</taxon>
        <taxon>Sordariomycetes</taxon>
        <taxon>Xylariomycetidae</taxon>
        <taxon>Xylariales</taxon>
        <taxon>Diatrypaceae</taxon>
        <taxon>Eutypa</taxon>
    </lineage>
</organism>
<keyword evidence="6 7" id="KW-0349">Heme</keyword>
<dbReference type="OMA" id="LYMAREQ"/>
<feature type="transmembrane region" description="Helical" evidence="8">
    <location>
        <begin position="26"/>
        <end position="50"/>
    </location>
</feature>
<evidence type="ECO:0000256" key="7">
    <source>
        <dbReference type="RuleBase" id="RU000461"/>
    </source>
</evidence>
<evidence type="ECO:0000256" key="8">
    <source>
        <dbReference type="SAM" id="Phobius"/>
    </source>
</evidence>
<dbReference type="InterPro" id="IPR001128">
    <property type="entry name" value="Cyt_P450"/>
</dbReference>
<accession>M7SXN1</accession>
<dbReference type="EMBL" id="KB705649">
    <property type="protein sequence ID" value="EMR71364.1"/>
    <property type="molecule type" value="Genomic_DNA"/>
</dbReference>
<reference evidence="10" key="1">
    <citation type="journal article" date="2013" name="Genome Announc.">
        <title>Draft genome sequence of the grapevine dieback fungus Eutypa lata UCR-EL1.</title>
        <authorList>
            <person name="Blanco-Ulate B."/>
            <person name="Rolshausen P.E."/>
            <person name="Cantu D."/>
        </authorList>
    </citation>
    <scope>NUCLEOTIDE SEQUENCE [LARGE SCALE GENOMIC DNA]</scope>
    <source>
        <strain evidence="10">UCR-EL1</strain>
    </source>
</reference>
<evidence type="ECO:0000256" key="3">
    <source>
        <dbReference type="ARBA" id="ARBA00023002"/>
    </source>
</evidence>
<dbReference type="GO" id="GO:0005506">
    <property type="term" value="F:iron ion binding"/>
    <property type="evidence" value="ECO:0007669"/>
    <property type="project" value="InterPro"/>
</dbReference>
<evidence type="ECO:0000256" key="6">
    <source>
        <dbReference type="PIRSR" id="PIRSR602401-1"/>
    </source>
</evidence>
<dbReference type="PRINTS" id="PR00463">
    <property type="entry name" value="EP450I"/>
</dbReference>
<name>M7SXN1_EUTLA</name>
<evidence type="ECO:0000256" key="5">
    <source>
        <dbReference type="ARBA" id="ARBA00023033"/>
    </source>
</evidence>